<organism evidence="13 14">
    <name type="scientific">Dimargaris cristalligena</name>
    <dbReference type="NCBI Taxonomy" id="215637"/>
    <lineage>
        <taxon>Eukaryota</taxon>
        <taxon>Fungi</taxon>
        <taxon>Fungi incertae sedis</taxon>
        <taxon>Zoopagomycota</taxon>
        <taxon>Kickxellomycotina</taxon>
        <taxon>Dimargaritomycetes</taxon>
        <taxon>Dimargaritales</taxon>
        <taxon>Dimargaritaceae</taxon>
        <taxon>Dimargaris</taxon>
    </lineage>
</organism>
<keyword evidence="14" id="KW-1185">Reference proteome</keyword>
<evidence type="ECO:0000256" key="1">
    <source>
        <dbReference type="ARBA" id="ARBA00004123"/>
    </source>
</evidence>
<dbReference type="AlphaFoldDB" id="A0A4P9ZQ19"/>
<comment type="subcellular location">
    <subcellularLocation>
        <location evidence="1">Nucleus</location>
    </subcellularLocation>
</comment>
<comment type="catalytic activity">
    <reaction evidence="10">
        <text>a 5'-end diphospho-ribonucleoside in mRNA + GTP + H(+) = a 5'-end (5'-triphosphoguanosine)-ribonucleoside in mRNA + diphosphate</text>
        <dbReference type="Rhea" id="RHEA:67012"/>
        <dbReference type="Rhea" id="RHEA-COMP:17165"/>
        <dbReference type="Rhea" id="RHEA-COMP:17166"/>
        <dbReference type="ChEBI" id="CHEBI:15378"/>
        <dbReference type="ChEBI" id="CHEBI:33019"/>
        <dbReference type="ChEBI" id="CHEBI:37565"/>
        <dbReference type="ChEBI" id="CHEBI:167616"/>
        <dbReference type="ChEBI" id="CHEBI:167617"/>
        <dbReference type="EC" id="2.7.7.50"/>
    </reaction>
    <physiologicalReaction direction="left-to-right" evidence="10">
        <dbReference type="Rhea" id="RHEA:67013"/>
    </physiologicalReaction>
</comment>
<dbReference type="Gene3D" id="2.40.50.140">
    <property type="entry name" value="Nucleic acid-binding proteins"/>
    <property type="match status" value="1"/>
</dbReference>
<accession>A0A4P9ZQ19</accession>
<dbReference type="InterPro" id="IPR012340">
    <property type="entry name" value="NA-bd_OB-fold"/>
</dbReference>
<evidence type="ECO:0000256" key="3">
    <source>
        <dbReference type="ARBA" id="ARBA00022664"/>
    </source>
</evidence>
<dbReference type="CDD" id="cd07895">
    <property type="entry name" value="Adenylation_mRNA_capping"/>
    <property type="match status" value="1"/>
</dbReference>
<evidence type="ECO:0000313" key="14">
    <source>
        <dbReference type="Proteomes" id="UP000268162"/>
    </source>
</evidence>
<dbReference type="SUPFAM" id="SSF56091">
    <property type="entry name" value="DNA ligase/mRNA capping enzyme, catalytic domain"/>
    <property type="match status" value="1"/>
</dbReference>
<evidence type="ECO:0000256" key="2">
    <source>
        <dbReference type="ARBA" id="ARBA00012475"/>
    </source>
</evidence>
<dbReference type="InterPro" id="IPR013846">
    <property type="entry name" value="mRNA_cap_enzyme_C"/>
</dbReference>
<evidence type="ECO:0000259" key="11">
    <source>
        <dbReference type="Pfam" id="PF01331"/>
    </source>
</evidence>
<dbReference type="STRING" id="215637.A0A4P9ZQ19"/>
<evidence type="ECO:0000256" key="8">
    <source>
        <dbReference type="ARBA" id="ARBA00023134"/>
    </source>
</evidence>
<evidence type="ECO:0000313" key="13">
    <source>
        <dbReference type="EMBL" id="RKP35417.1"/>
    </source>
</evidence>
<dbReference type="GO" id="GO:0005634">
    <property type="term" value="C:nucleus"/>
    <property type="evidence" value="ECO:0007669"/>
    <property type="project" value="UniProtKB-SubCell"/>
</dbReference>
<feature type="domain" description="mRNA capping enzyme adenylation" evidence="11">
    <location>
        <begin position="20"/>
        <end position="216"/>
    </location>
</feature>
<proteinExistence type="predicted"/>
<evidence type="ECO:0000259" key="12">
    <source>
        <dbReference type="Pfam" id="PF03919"/>
    </source>
</evidence>
<evidence type="ECO:0000256" key="10">
    <source>
        <dbReference type="ARBA" id="ARBA00044624"/>
    </source>
</evidence>
<dbReference type="EMBL" id="ML002876">
    <property type="protein sequence ID" value="RKP35417.1"/>
    <property type="molecule type" value="Genomic_DNA"/>
</dbReference>
<dbReference type="InterPro" id="IPR001339">
    <property type="entry name" value="mRNA_cap_enzyme_adenylation"/>
</dbReference>
<keyword evidence="8" id="KW-0342">GTP-binding</keyword>
<evidence type="ECO:0000256" key="9">
    <source>
        <dbReference type="ARBA" id="ARBA00023242"/>
    </source>
</evidence>
<keyword evidence="3" id="KW-0507">mRNA processing</keyword>
<name>A0A4P9ZQ19_9FUNG</name>
<reference evidence="14" key="1">
    <citation type="journal article" date="2018" name="Nat. Microbiol.">
        <title>Leveraging single-cell genomics to expand the fungal tree of life.</title>
        <authorList>
            <person name="Ahrendt S.R."/>
            <person name="Quandt C.A."/>
            <person name="Ciobanu D."/>
            <person name="Clum A."/>
            <person name="Salamov A."/>
            <person name="Andreopoulos B."/>
            <person name="Cheng J.F."/>
            <person name="Woyke T."/>
            <person name="Pelin A."/>
            <person name="Henrissat B."/>
            <person name="Reynolds N.K."/>
            <person name="Benny G.L."/>
            <person name="Smith M.E."/>
            <person name="James T.Y."/>
            <person name="Grigoriev I.V."/>
        </authorList>
    </citation>
    <scope>NUCLEOTIDE SEQUENCE [LARGE SCALE GENOMIC DNA]</scope>
    <source>
        <strain evidence="14">RSA 468</strain>
    </source>
</reference>
<evidence type="ECO:0000256" key="5">
    <source>
        <dbReference type="ARBA" id="ARBA00022695"/>
    </source>
</evidence>
<feature type="non-terminal residue" evidence="13">
    <location>
        <position position="349"/>
    </location>
</feature>
<keyword evidence="5" id="KW-0548">Nucleotidyltransferase</keyword>
<sequence length="349" mass="41151">LRGRVKSLLKVNHDRFPGSQPISFDRSAFQLLENEDYFVSEKADGVRYIMLIAHEDRKSTVFMVDRLNNYHYIKEMQMHLQFHDPKSKNQHQTRRETLIDGEMVVERSGNQVRRRFLAFDIMVNSSIIVTHRSYSTRLGMLHQDIIKPYLETLKRDPAIAKRQPFTMEIKKVERSYGIKLVFSEMANLKHKSDGLIFTPVKQEYIPGTCAKLLKWKPPDANTADFKIQVTYSKDRKPFYKLLVAANGVHKYFTHLQLEPDVYAQWRAHPPDNRIAEFRFDPDWKVTVVEEGYAPITQQGGWRFQRFRNDKNTANDEAVVKQIIQCIRQGVTRQEFESHLDKIRAHWKAR</sequence>
<dbReference type="PANTHER" id="PTHR10367:SF17">
    <property type="entry name" value="MRNA-CAPPING ENZYME"/>
    <property type="match status" value="1"/>
</dbReference>
<feature type="domain" description="mRNA capping enzyme C-terminal" evidence="12">
    <location>
        <begin position="221"/>
        <end position="334"/>
    </location>
</feature>
<dbReference type="PANTHER" id="PTHR10367">
    <property type="entry name" value="MRNA-CAPPING ENZYME"/>
    <property type="match status" value="1"/>
</dbReference>
<keyword evidence="6" id="KW-0547">Nucleotide-binding</keyword>
<dbReference type="GO" id="GO:0005524">
    <property type="term" value="F:ATP binding"/>
    <property type="evidence" value="ECO:0007669"/>
    <property type="project" value="InterPro"/>
</dbReference>
<dbReference type="SUPFAM" id="SSF50249">
    <property type="entry name" value="Nucleic acid-binding proteins"/>
    <property type="match status" value="1"/>
</dbReference>
<protein>
    <recommendedName>
        <fullName evidence="2">mRNA guanylyltransferase</fullName>
        <ecNumber evidence="2">2.7.7.50</ecNumber>
    </recommendedName>
</protein>
<dbReference type="Proteomes" id="UP000268162">
    <property type="component" value="Unassembled WGS sequence"/>
</dbReference>
<feature type="non-terminal residue" evidence="13">
    <location>
        <position position="1"/>
    </location>
</feature>
<keyword evidence="7" id="KW-0506">mRNA capping</keyword>
<dbReference type="GO" id="GO:0006370">
    <property type="term" value="P:7-methylguanosine mRNA capping"/>
    <property type="evidence" value="ECO:0007669"/>
    <property type="project" value="UniProtKB-KW"/>
</dbReference>
<dbReference type="Pfam" id="PF01331">
    <property type="entry name" value="mRNA_cap_enzyme"/>
    <property type="match status" value="1"/>
</dbReference>
<dbReference type="Pfam" id="PF03919">
    <property type="entry name" value="mRNA_cap_C"/>
    <property type="match status" value="1"/>
</dbReference>
<dbReference type="GO" id="GO:0004484">
    <property type="term" value="F:mRNA guanylyltransferase activity"/>
    <property type="evidence" value="ECO:0007669"/>
    <property type="project" value="UniProtKB-EC"/>
</dbReference>
<keyword evidence="9" id="KW-0539">Nucleus</keyword>
<evidence type="ECO:0000256" key="7">
    <source>
        <dbReference type="ARBA" id="ARBA00023042"/>
    </source>
</evidence>
<dbReference type="InterPro" id="IPR051029">
    <property type="entry name" value="mRNA_Capping_Enz/RNA_Phosphat"/>
</dbReference>
<keyword evidence="4" id="KW-0808">Transferase</keyword>
<gene>
    <name evidence="13" type="ORF">BJ085DRAFT_1933</name>
</gene>
<dbReference type="Gene3D" id="3.30.470.30">
    <property type="entry name" value="DNA ligase/mRNA capping enzyme"/>
    <property type="match status" value="1"/>
</dbReference>
<evidence type="ECO:0000256" key="6">
    <source>
        <dbReference type="ARBA" id="ARBA00022741"/>
    </source>
</evidence>
<dbReference type="GO" id="GO:0005525">
    <property type="term" value="F:GTP binding"/>
    <property type="evidence" value="ECO:0007669"/>
    <property type="project" value="UniProtKB-KW"/>
</dbReference>
<dbReference type="EC" id="2.7.7.50" evidence="2"/>
<evidence type="ECO:0000256" key="4">
    <source>
        <dbReference type="ARBA" id="ARBA00022679"/>
    </source>
</evidence>